<feature type="region of interest" description="Disordered" evidence="1">
    <location>
        <begin position="1"/>
        <end position="20"/>
    </location>
</feature>
<name>A0A0E9QYE5_ANGAN</name>
<dbReference type="AlphaFoldDB" id="A0A0E9QYE5"/>
<reference evidence="2" key="2">
    <citation type="journal article" date="2015" name="Fish Shellfish Immunol.">
        <title>Early steps in the European eel (Anguilla anguilla)-Vibrio vulnificus interaction in the gills: Role of the RtxA13 toxin.</title>
        <authorList>
            <person name="Callol A."/>
            <person name="Pajuelo D."/>
            <person name="Ebbesson L."/>
            <person name="Teles M."/>
            <person name="MacKenzie S."/>
            <person name="Amaro C."/>
        </authorList>
    </citation>
    <scope>NUCLEOTIDE SEQUENCE</scope>
</reference>
<proteinExistence type="predicted"/>
<sequence length="20" mass="2422">MVEIKKQKSQTKKEGAWESW</sequence>
<accession>A0A0E9QYE5</accession>
<evidence type="ECO:0000256" key="1">
    <source>
        <dbReference type="SAM" id="MobiDB-lite"/>
    </source>
</evidence>
<organism evidence="2">
    <name type="scientific">Anguilla anguilla</name>
    <name type="common">European freshwater eel</name>
    <name type="synonym">Muraena anguilla</name>
    <dbReference type="NCBI Taxonomy" id="7936"/>
    <lineage>
        <taxon>Eukaryota</taxon>
        <taxon>Metazoa</taxon>
        <taxon>Chordata</taxon>
        <taxon>Craniata</taxon>
        <taxon>Vertebrata</taxon>
        <taxon>Euteleostomi</taxon>
        <taxon>Actinopterygii</taxon>
        <taxon>Neopterygii</taxon>
        <taxon>Teleostei</taxon>
        <taxon>Anguilliformes</taxon>
        <taxon>Anguillidae</taxon>
        <taxon>Anguilla</taxon>
    </lineage>
</organism>
<reference evidence="2" key="1">
    <citation type="submission" date="2014-11" db="EMBL/GenBank/DDBJ databases">
        <authorList>
            <person name="Amaro Gonzalez C."/>
        </authorList>
    </citation>
    <scope>NUCLEOTIDE SEQUENCE</scope>
</reference>
<dbReference type="EMBL" id="GBXM01086616">
    <property type="protein sequence ID" value="JAH21961.1"/>
    <property type="molecule type" value="Transcribed_RNA"/>
</dbReference>
<evidence type="ECO:0000313" key="2">
    <source>
        <dbReference type="EMBL" id="JAH21961.1"/>
    </source>
</evidence>
<protein>
    <submittedName>
        <fullName evidence="2">Uncharacterized protein</fullName>
    </submittedName>
</protein>